<sequence>MKAVRALAELGAYTAGQWGLVTTAQARQVGVGTVTLVRLVDQGLLLRVRHGVYALAVAEETSHLEIKAAWLALRSAVPSWDRPKLDPGGGVVSHRTAALLHDLGDMVADKIEMIVPKRRTLGDAVRLRPRDLTDDDVTLADGLPVTTVERTVVDLLDDHVDSSHIAPVIHRAWHQDRLDLDRLVARVSPYSRRYGLPADGGRGLLDYLLEQVGDESPTEQALTEILLAYPDVNAEVGRALALPKTAERDRHGANKPVVPDLSEARMAPVRHAHRTASNAHRDQIVELLRRFRQLPTENQATALRALLGAARAAPR</sequence>
<name>A0A368VNM5_9ACTN</name>
<dbReference type="EMBL" id="QPJC01000007">
    <property type="protein sequence ID" value="RCW43321.1"/>
    <property type="molecule type" value="Genomic_DNA"/>
</dbReference>
<organism evidence="2 3">
    <name type="scientific">Halopolyspora algeriensis</name>
    <dbReference type="NCBI Taxonomy" id="1500506"/>
    <lineage>
        <taxon>Bacteria</taxon>
        <taxon>Bacillati</taxon>
        <taxon>Actinomycetota</taxon>
        <taxon>Actinomycetes</taxon>
        <taxon>Actinomycetes incertae sedis</taxon>
        <taxon>Halopolyspora</taxon>
    </lineage>
</organism>
<feature type="domain" description="AbiEi antitoxin N-terminal" evidence="1">
    <location>
        <begin position="16"/>
        <end position="56"/>
    </location>
</feature>
<proteinExistence type="predicted"/>
<evidence type="ECO:0000313" key="3">
    <source>
        <dbReference type="Proteomes" id="UP000253495"/>
    </source>
</evidence>
<gene>
    <name evidence="2" type="ORF">DFQ14_107211</name>
</gene>
<dbReference type="Proteomes" id="UP000253495">
    <property type="component" value="Unassembled WGS sequence"/>
</dbReference>
<reference evidence="2 3" key="1">
    <citation type="submission" date="2018-07" db="EMBL/GenBank/DDBJ databases">
        <title>Genomic Encyclopedia of Type Strains, Phase III (KMG-III): the genomes of soil and plant-associated and newly described type strains.</title>
        <authorList>
            <person name="Whitman W."/>
        </authorList>
    </citation>
    <scope>NUCLEOTIDE SEQUENCE [LARGE SCALE GENOMIC DNA]</scope>
    <source>
        <strain evidence="2 3">CECT 8575</strain>
    </source>
</reference>
<dbReference type="OrthoDB" id="3356078at2"/>
<dbReference type="AlphaFoldDB" id="A0A368VNM5"/>
<accession>A0A368VNM5</accession>
<evidence type="ECO:0000313" key="2">
    <source>
        <dbReference type="EMBL" id="RCW43321.1"/>
    </source>
</evidence>
<protein>
    <submittedName>
        <fullName evidence="2">Putative transcriptional regulator of viral defense system</fullName>
    </submittedName>
</protein>
<keyword evidence="3" id="KW-1185">Reference proteome</keyword>
<comment type="caution">
    <text evidence="2">The sequence shown here is derived from an EMBL/GenBank/DDBJ whole genome shotgun (WGS) entry which is preliminary data.</text>
</comment>
<dbReference type="InterPro" id="IPR025159">
    <property type="entry name" value="AbiEi_N"/>
</dbReference>
<dbReference type="RefSeq" id="WP_114453504.1">
    <property type="nucleotide sequence ID" value="NZ_QPJC01000007.1"/>
</dbReference>
<dbReference type="Pfam" id="PF13338">
    <property type="entry name" value="AbiEi_4"/>
    <property type="match status" value="1"/>
</dbReference>
<evidence type="ECO:0000259" key="1">
    <source>
        <dbReference type="Pfam" id="PF13338"/>
    </source>
</evidence>